<dbReference type="Proteomes" id="UP001335648">
    <property type="component" value="Unassembled WGS sequence"/>
</dbReference>
<gene>
    <name evidence="1" type="ORF">CesoFtcFv8_016705</name>
</gene>
<accession>A0AAN8BN65</accession>
<proteinExistence type="predicted"/>
<evidence type="ECO:0000313" key="2">
    <source>
        <dbReference type="Proteomes" id="UP001335648"/>
    </source>
</evidence>
<reference evidence="1 2" key="1">
    <citation type="journal article" date="2023" name="Mol. Biol. Evol.">
        <title>Genomics of Secondarily Temperate Adaptation in the Only Non-Antarctic Icefish.</title>
        <authorList>
            <person name="Rivera-Colon A.G."/>
            <person name="Rayamajhi N."/>
            <person name="Minhas B.F."/>
            <person name="Madrigal G."/>
            <person name="Bilyk K.T."/>
            <person name="Yoon V."/>
            <person name="Hune M."/>
            <person name="Gregory S."/>
            <person name="Cheng C.H.C."/>
            <person name="Catchen J.M."/>
        </authorList>
    </citation>
    <scope>NUCLEOTIDE SEQUENCE [LARGE SCALE GENOMIC DNA]</scope>
    <source>
        <strain evidence="1">JC2023a</strain>
    </source>
</reference>
<dbReference type="AlphaFoldDB" id="A0AAN8BN65"/>
<keyword evidence="2" id="KW-1185">Reference proteome</keyword>
<comment type="caution">
    <text evidence="1">The sequence shown here is derived from an EMBL/GenBank/DDBJ whole genome shotgun (WGS) entry which is preliminary data.</text>
</comment>
<evidence type="ECO:0000313" key="1">
    <source>
        <dbReference type="EMBL" id="KAK5888181.1"/>
    </source>
</evidence>
<organism evidence="1 2">
    <name type="scientific">Champsocephalus esox</name>
    <name type="common">pike icefish</name>
    <dbReference type="NCBI Taxonomy" id="159716"/>
    <lineage>
        <taxon>Eukaryota</taxon>
        <taxon>Metazoa</taxon>
        <taxon>Chordata</taxon>
        <taxon>Craniata</taxon>
        <taxon>Vertebrata</taxon>
        <taxon>Euteleostomi</taxon>
        <taxon>Actinopterygii</taxon>
        <taxon>Neopterygii</taxon>
        <taxon>Teleostei</taxon>
        <taxon>Neoteleostei</taxon>
        <taxon>Acanthomorphata</taxon>
        <taxon>Eupercaria</taxon>
        <taxon>Perciformes</taxon>
        <taxon>Notothenioidei</taxon>
        <taxon>Channichthyidae</taxon>
        <taxon>Champsocephalus</taxon>
    </lineage>
</organism>
<sequence>MELIDHLYGRLLAPLALAYCIPPRLCVTTAITEPTFQDPPSPIDFNLATVLTLAAGFTSSSRRCSARRSSPRVPQ</sequence>
<protein>
    <submittedName>
        <fullName evidence="1">Uncharacterized protein</fullName>
    </submittedName>
</protein>
<name>A0AAN8BN65_9TELE</name>
<dbReference type="EMBL" id="JAULUE010002058">
    <property type="protein sequence ID" value="KAK5888181.1"/>
    <property type="molecule type" value="Genomic_DNA"/>
</dbReference>